<feature type="repeat" description="WD" evidence="4">
    <location>
        <begin position="1051"/>
        <end position="1092"/>
    </location>
</feature>
<name>A0A4S8LRA1_DENBC</name>
<feature type="repeat" description="WD" evidence="4">
    <location>
        <begin position="1137"/>
        <end position="1170"/>
    </location>
</feature>
<dbReference type="EMBL" id="ML179291">
    <property type="protein sequence ID" value="THU92012.1"/>
    <property type="molecule type" value="Genomic_DNA"/>
</dbReference>
<dbReference type="InterPro" id="IPR045223">
    <property type="entry name" value="RACK1-like"/>
</dbReference>
<dbReference type="InterPro" id="IPR001680">
    <property type="entry name" value="WD40_rpt"/>
</dbReference>
<dbReference type="Gene3D" id="2.130.10.10">
    <property type="entry name" value="YVTN repeat-like/Quinoprotein amine dehydrogenase"/>
    <property type="match status" value="6"/>
</dbReference>
<dbReference type="PROSITE" id="PS50294">
    <property type="entry name" value="WD_REPEATS_REGION"/>
    <property type="match status" value="13"/>
</dbReference>
<dbReference type="SUPFAM" id="SSF52540">
    <property type="entry name" value="P-loop containing nucleoside triphosphate hydrolases"/>
    <property type="match status" value="1"/>
</dbReference>
<evidence type="ECO:0000313" key="7">
    <source>
        <dbReference type="Proteomes" id="UP000297245"/>
    </source>
</evidence>
<dbReference type="InterPro" id="IPR027417">
    <property type="entry name" value="P-loop_NTPase"/>
</dbReference>
<dbReference type="AlphaFoldDB" id="A0A4S8LRA1"/>
<dbReference type="InterPro" id="IPR019775">
    <property type="entry name" value="WD40_repeat_CS"/>
</dbReference>
<keyword evidence="7" id="KW-1185">Reference proteome</keyword>
<sequence>LDMDRLNYSPQAFYDTDNGVKFARKECTAGTRKQILDDIEAWVENSAASLGYWICGMAGTGKSTIAKSVCIRLKKKEHLAASFFCSRQIPECKDYRRIIPTIAYQIARDSPTFAQELQKVLVMDRDISTKSPADQLKMLIVRPWAATMRKEEFGKITPVIVVDALDECEHVSLVLKELIPAIQNWEIPGLRFLFTSRPEKTIYDHLTNVINPLPPKSQVQEFELHNVEEAVVREDIITYIKAELSTTRLDIETHQVESITNKAGKLFIYAATVIRYITGAQGLGKTRLSDIMSEGHIPSDKKETESLDNLYSDILANVLSPLTIEESELMVKILYTSLFAGMRVSCSMLSELFKEIDLKFVESTISSLQSVLYVDKRDRAIYTFHASFVDYMSSKMRAQNFYRDITEHHTYLTKICLDLMNKQLKFNMCDLPSSFLADRDVPNINQTIEEKINEGLWYSCNFWGFHLTNANSHEGEVIETFKKFMDEKILFWIEAMNLLGRLPWIGVMNVPWGLTACVEILDTQISQLKSLMNAFSLSEVKEMTPHFYLSIIPWWPVEISVVKNLKNVLKVIKQTGHSGAMGFWKTPNTVECISVSPDGQRLVTALFDGTCIVWNTVTGTQMNIFQEHEAPVNSVVFFANGDKVVSGSDDNTIRIWDSKTGATIGSPLRGHEGSVLSVAISPNEYWVASGSEDHTIRIWDVKTGVTIGAPLSGHSDHVRSVAFSPDGQQVVSGSFDGTIRVWDAKAGNLIGNPLHGHSGGVLSVSFSPDGQYIVSGSGDGTVRIWDTKNWTEIMKLDRHTEWVGSVKFSLDNERIISGSDDRTIGIWNAKTGKLIGNLLQGHSDWVNSVAFSPDGNLLYSGSDDMTVRVWDAKTGAAAGNSLLGHENQVYAVAFSPDGAYIASGSEDETIRLWDAQTGVAIGIPLLDHEGTVSSVAFSPDGNQIVSGSWDTTVRIWDVKSGSQIGTLKHPDIVNSVAFFLDGTKIISGSDDKMIRIWDIKTKALLQTLSGHENGVWSAVFSSDGSKIVSGSGDQTVRLWDVKTWDMIGDPLLGHKETVSCVVFSPDRKRIASASVDQTIRIWDVETRTAIGNPLQGHERAINSVAFSSDGNWIISGSNDRTVRIWDARSGAAVGSPLKGHYDSVMSVALSPDGSRIVSGSEDKSIRIWDV</sequence>
<dbReference type="PRINTS" id="PR00320">
    <property type="entry name" value="GPROTEINBRPT"/>
</dbReference>
<feature type="repeat" description="WD" evidence="4">
    <location>
        <begin position="966"/>
        <end position="1007"/>
    </location>
</feature>
<dbReference type="InterPro" id="IPR015943">
    <property type="entry name" value="WD40/YVTN_repeat-like_dom_sf"/>
</dbReference>
<feature type="repeat" description="WD" evidence="4">
    <location>
        <begin position="754"/>
        <end position="795"/>
    </location>
</feature>
<organism evidence="6 7">
    <name type="scientific">Dendrothele bispora (strain CBS 962.96)</name>
    <dbReference type="NCBI Taxonomy" id="1314807"/>
    <lineage>
        <taxon>Eukaryota</taxon>
        <taxon>Fungi</taxon>
        <taxon>Dikarya</taxon>
        <taxon>Basidiomycota</taxon>
        <taxon>Agaricomycotina</taxon>
        <taxon>Agaricomycetes</taxon>
        <taxon>Agaricomycetidae</taxon>
        <taxon>Agaricales</taxon>
        <taxon>Agaricales incertae sedis</taxon>
        <taxon>Dendrothele</taxon>
    </lineage>
</organism>
<feature type="repeat" description="WD" evidence="4">
    <location>
        <begin position="625"/>
        <end position="666"/>
    </location>
</feature>
<reference evidence="6 7" key="1">
    <citation type="journal article" date="2019" name="Nat. Ecol. Evol.">
        <title>Megaphylogeny resolves global patterns of mushroom evolution.</title>
        <authorList>
            <person name="Varga T."/>
            <person name="Krizsan K."/>
            <person name="Foldi C."/>
            <person name="Dima B."/>
            <person name="Sanchez-Garcia M."/>
            <person name="Sanchez-Ramirez S."/>
            <person name="Szollosi G.J."/>
            <person name="Szarkandi J.G."/>
            <person name="Papp V."/>
            <person name="Albert L."/>
            <person name="Andreopoulos W."/>
            <person name="Angelini C."/>
            <person name="Antonin V."/>
            <person name="Barry K.W."/>
            <person name="Bougher N.L."/>
            <person name="Buchanan P."/>
            <person name="Buyck B."/>
            <person name="Bense V."/>
            <person name="Catcheside P."/>
            <person name="Chovatia M."/>
            <person name="Cooper J."/>
            <person name="Damon W."/>
            <person name="Desjardin D."/>
            <person name="Finy P."/>
            <person name="Geml J."/>
            <person name="Haridas S."/>
            <person name="Hughes K."/>
            <person name="Justo A."/>
            <person name="Karasinski D."/>
            <person name="Kautmanova I."/>
            <person name="Kiss B."/>
            <person name="Kocsube S."/>
            <person name="Kotiranta H."/>
            <person name="LaButti K.M."/>
            <person name="Lechner B.E."/>
            <person name="Liimatainen K."/>
            <person name="Lipzen A."/>
            <person name="Lukacs Z."/>
            <person name="Mihaltcheva S."/>
            <person name="Morgado L.N."/>
            <person name="Niskanen T."/>
            <person name="Noordeloos M.E."/>
            <person name="Ohm R.A."/>
            <person name="Ortiz-Santana B."/>
            <person name="Ovrebo C."/>
            <person name="Racz N."/>
            <person name="Riley R."/>
            <person name="Savchenko A."/>
            <person name="Shiryaev A."/>
            <person name="Soop K."/>
            <person name="Spirin V."/>
            <person name="Szebenyi C."/>
            <person name="Tomsovsky M."/>
            <person name="Tulloss R.E."/>
            <person name="Uehling J."/>
            <person name="Grigoriev I.V."/>
            <person name="Vagvolgyi C."/>
            <person name="Papp T."/>
            <person name="Martin F.M."/>
            <person name="Miettinen O."/>
            <person name="Hibbett D.S."/>
            <person name="Nagy L.G."/>
        </authorList>
    </citation>
    <scope>NUCLEOTIDE SEQUENCE [LARGE SCALE GENOMIC DNA]</scope>
    <source>
        <strain evidence="6 7">CBS 962.96</strain>
    </source>
</reference>
<dbReference type="SMART" id="SM00320">
    <property type="entry name" value="WD40"/>
    <property type="match status" value="14"/>
</dbReference>
<protein>
    <submittedName>
        <fullName evidence="6">WD40 repeat-like protein</fullName>
    </submittedName>
</protein>
<dbReference type="OrthoDB" id="538223at2759"/>
<dbReference type="PROSITE" id="PS50082">
    <property type="entry name" value="WD_REPEATS_2"/>
    <property type="match status" value="14"/>
</dbReference>
<feature type="repeat" description="WD" evidence="4">
    <location>
        <begin position="711"/>
        <end position="752"/>
    </location>
</feature>
<feature type="non-terminal residue" evidence="6">
    <location>
        <position position="1170"/>
    </location>
</feature>
<evidence type="ECO:0000256" key="1">
    <source>
        <dbReference type="ARBA" id="ARBA00007253"/>
    </source>
</evidence>
<dbReference type="PANTHER" id="PTHR19868">
    <property type="entry name" value="RECEPTOR FOR ACTIVATED PROTEIN KINASE C RACK1"/>
    <property type="match status" value="1"/>
</dbReference>
<dbReference type="InterPro" id="IPR020472">
    <property type="entry name" value="WD40_PAC1"/>
</dbReference>
<keyword evidence="3" id="KW-0677">Repeat</keyword>
<dbReference type="PROSITE" id="PS00678">
    <property type="entry name" value="WD_REPEATS_1"/>
    <property type="match status" value="12"/>
</dbReference>
<feature type="repeat" description="WD" evidence="4">
    <location>
        <begin position="839"/>
        <end position="880"/>
    </location>
</feature>
<dbReference type="CDD" id="cd00200">
    <property type="entry name" value="WD40"/>
    <property type="match status" value="3"/>
</dbReference>
<dbReference type="InterPro" id="IPR056884">
    <property type="entry name" value="NPHP3-like_N"/>
</dbReference>
<dbReference type="GO" id="GO:0045182">
    <property type="term" value="F:translation regulator activity"/>
    <property type="evidence" value="ECO:0007669"/>
    <property type="project" value="InterPro"/>
</dbReference>
<evidence type="ECO:0000259" key="5">
    <source>
        <dbReference type="Pfam" id="PF24883"/>
    </source>
</evidence>
<dbReference type="Gene3D" id="3.40.50.300">
    <property type="entry name" value="P-loop containing nucleotide triphosphate hydrolases"/>
    <property type="match status" value="1"/>
</dbReference>
<feature type="repeat" description="WD" evidence="4">
    <location>
        <begin position="882"/>
        <end position="923"/>
    </location>
</feature>
<feature type="domain" description="Nephrocystin 3-like N-terminal" evidence="5">
    <location>
        <begin position="30"/>
        <end position="197"/>
    </location>
</feature>
<comment type="similarity">
    <text evidence="1">Belongs to the WD repeat G protein beta family. Ribosomal protein RACK1 subfamily.</text>
</comment>
<dbReference type="Proteomes" id="UP000297245">
    <property type="component" value="Unassembled WGS sequence"/>
</dbReference>
<evidence type="ECO:0000256" key="3">
    <source>
        <dbReference type="ARBA" id="ARBA00022737"/>
    </source>
</evidence>
<feature type="repeat" description="WD" evidence="4">
    <location>
        <begin position="668"/>
        <end position="709"/>
    </location>
</feature>
<dbReference type="SUPFAM" id="SSF50978">
    <property type="entry name" value="WD40 repeat-like"/>
    <property type="match status" value="2"/>
</dbReference>
<gene>
    <name evidence="6" type="ORF">K435DRAFT_585997</name>
</gene>
<evidence type="ECO:0000313" key="6">
    <source>
        <dbReference type="EMBL" id="THU92012.1"/>
    </source>
</evidence>
<feature type="repeat" description="WD" evidence="4">
    <location>
        <begin position="588"/>
        <end position="624"/>
    </location>
</feature>
<proteinExistence type="inferred from homology"/>
<evidence type="ECO:0000256" key="2">
    <source>
        <dbReference type="ARBA" id="ARBA00022574"/>
    </source>
</evidence>
<dbReference type="Pfam" id="PF00400">
    <property type="entry name" value="WD40"/>
    <property type="match status" value="14"/>
</dbReference>
<feature type="repeat" description="WD" evidence="4">
    <location>
        <begin position="1094"/>
        <end position="1135"/>
    </location>
</feature>
<dbReference type="Pfam" id="PF24883">
    <property type="entry name" value="NPHP3_N"/>
    <property type="match status" value="1"/>
</dbReference>
<evidence type="ECO:0000256" key="4">
    <source>
        <dbReference type="PROSITE-ProRule" id="PRU00221"/>
    </source>
</evidence>
<dbReference type="InterPro" id="IPR036322">
    <property type="entry name" value="WD40_repeat_dom_sf"/>
</dbReference>
<feature type="repeat" description="WD" evidence="4">
    <location>
        <begin position="1008"/>
        <end position="1043"/>
    </location>
</feature>
<feature type="repeat" description="WD" evidence="4">
    <location>
        <begin position="925"/>
        <end position="966"/>
    </location>
</feature>
<dbReference type="GO" id="GO:0043022">
    <property type="term" value="F:ribosome binding"/>
    <property type="evidence" value="ECO:0007669"/>
    <property type="project" value="InterPro"/>
</dbReference>
<feature type="non-terminal residue" evidence="6">
    <location>
        <position position="1"/>
    </location>
</feature>
<feature type="repeat" description="WD" evidence="4">
    <location>
        <begin position="796"/>
        <end position="837"/>
    </location>
</feature>
<keyword evidence="2 4" id="KW-0853">WD repeat</keyword>
<accession>A0A4S8LRA1</accession>